<gene>
    <name evidence="13" type="ORF">GCM10007853_15810</name>
</gene>
<dbReference type="InterPro" id="IPR028325">
    <property type="entry name" value="VG_K_chnl"/>
</dbReference>
<feature type="transmembrane region" description="Helical" evidence="11">
    <location>
        <begin position="12"/>
        <end position="32"/>
    </location>
</feature>
<dbReference type="PANTHER" id="PTHR11537:SF254">
    <property type="entry name" value="POTASSIUM VOLTAGE-GATED CHANNEL PROTEIN SHAB"/>
    <property type="match status" value="1"/>
</dbReference>
<keyword evidence="8" id="KW-0406">Ion transport</keyword>
<evidence type="ECO:0000256" key="1">
    <source>
        <dbReference type="ARBA" id="ARBA00004141"/>
    </source>
</evidence>
<dbReference type="PANTHER" id="PTHR11537">
    <property type="entry name" value="VOLTAGE-GATED POTASSIUM CHANNEL"/>
    <property type="match status" value="1"/>
</dbReference>
<keyword evidence="4 11" id="KW-0812">Transmembrane</keyword>
<dbReference type="Pfam" id="PF00520">
    <property type="entry name" value="Ion_trans"/>
    <property type="match status" value="1"/>
</dbReference>
<keyword evidence="9 11" id="KW-0472">Membrane</keyword>
<keyword evidence="3" id="KW-0633">Potassium transport</keyword>
<proteinExistence type="predicted"/>
<comment type="subcellular location">
    <subcellularLocation>
        <location evidence="1">Membrane</location>
        <topology evidence="1">Multi-pass membrane protein</topology>
    </subcellularLocation>
</comment>
<evidence type="ECO:0000256" key="7">
    <source>
        <dbReference type="ARBA" id="ARBA00022989"/>
    </source>
</evidence>
<accession>A0ABQ5VBG0</accession>
<dbReference type="PRINTS" id="PR00169">
    <property type="entry name" value="KCHANNEL"/>
</dbReference>
<evidence type="ECO:0000256" key="4">
    <source>
        <dbReference type="ARBA" id="ARBA00022692"/>
    </source>
</evidence>
<comment type="caution">
    <text evidence="13">The sequence shown here is derived from an EMBL/GenBank/DDBJ whole genome shotgun (WGS) entry which is preliminary data.</text>
</comment>
<dbReference type="Gene3D" id="1.10.287.70">
    <property type="match status" value="1"/>
</dbReference>
<evidence type="ECO:0000256" key="9">
    <source>
        <dbReference type="ARBA" id="ARBA00023136"/>
    </source>
</evidence>
<reference evidence="13" key="2">
    <citation type="submission" date="2023-01" db="EMBL/GenBank/DDBJ databases">
        <title>Draft genome sequence of Algimonas ampicilliniresistens strain NBRC 108219.</title>
        <authorList>
            <person name="Sun Q."/>
            <person name="Mori K."/>
        </authorList>
    </citation>
    <scope>NUCLEOTIDE SEQUENCE</scope>
    <source>
        <strain evidence="13">NBRC 108219</strain>
    </source>
</reference>
<evidence type="ECO:0000259" key="12">
    <source>
        <dbReference type="Pfam" id="PF00520"/>
    </source>
</evidence>
<keyword evidence="10" id="KW-0407">Ion channel</keyword>
<evidence type="ECO:0000256" key="3">
    <source>
        <dbReference type="ARBA" id="ARBA00022538"/>
    </source>
</evidence>
<keyword evidence="2" id="KW-0813">Transport</keyword>
<keyword evidence="5" id="KW-0631">Potassium channel</keyword>
<feature type="transmembrane region" description="Helical" evidence="11">
    <location>
        <begin position="141"/>
        <end position="162"/>
    </location>
</feature>
<evidence type="ECO:0000256" key="10">
    <source>
        <dbReference type="ARBA" id="ARBA00023303"/>
    </source>
</evidence>
<dbReference type="Proteomes" id="UP001161391">
    <property type="component" value="Unassembled WGS sequence"/>
</dbReference>
<keyword evidence="6" id="KW-0630">Potassium</keyword>
<keyword evidence="14" id="KW-1185">Reference proteome</keyword>
<evidence type="ECO:0000256" key="6">
    <source>
        <dbReference type="ARBA" id="ARBA00022958"/>
    </source>
</evidence>
<feature type="domain" description="Ion transport" evidence="12">
    <location>
        <begin position="17"/>
        <end position="232"/>
    </location>
</feature>
<dbReference type="InterPro" id="IPR005821">
    <property type="entry name" value="Ion_trans_dom"/>
</dbReference>
<evidence type="ECO:0000256" key="2">
    <source>
        <dbReference type="ARBA" id="ARBA00022448"/>
    </source>
</evidence>
<evidence type="ECO:0000256" key="11">
    <source>
        <dbReference type="SAM" id="Phobius"/>
    </source>
</evidence>
<feature type="transmembrane region" description="Helical" evidence="11">
    <location>
        <begin position="44"/>
        <end position="63"/>
    </location>
</feature>
<reference evidence="13" key="1">
    <citation type="journal article" date="2014" name="Int. J. Syst. Evol. Microbiol.">
        <title>Complete genome of a new Firmicutes species belonging to the dominant human colonic microbiota ('Ruminococcus bicirculans') reveals two chromosomes and a selective capacity to utilize plant glucans.</title>
        <authorList>
            <consortium name="NISC Comparative Sequencing Program"/>
            <person name="Wegmann U."/>
            <person name="Louis P."/>
            <person name="Goesmann A."/>
            <person name="Henrissat B."/>
            <person name="Duncan S.H."/>
            <person name="Flint H.J."/>
        </authorList>
    </citation>
    <scope>NUCLEOTIDE SEQUENCE</scope>
    <source>
        <strain evidence="13">NBRC 108219</strain>
    </source>
</reference>
<feature type="transmembrane region" description="Helical" evidence="11">
    <location>
        <begin position="202"/>
        <end position="226"/>
    </location>
</feature>
<organism evidence="13 14">
    <name type="scientific">Algimonas ampicilliniresistens</name>
    <dbReference type="NCBI Taxonomy" id="1298735"/>
    <lineage>
        <taxon>Bacteria</taxon>
        <taxon>Pseudomonadati</taxon>
        <taxon>Pseudomonadota</taxon>
        <taxon>Alphaproteobacteria</taxon>
        <taxon>Maricaulales</taxon>
        <taxon>Robiginitomaculaceae</taxon>
        <taxon>Algimonas</taxon>
    </lineage>
</organism>
<protein>
    <recommendedName>
        <fullName evidence="12">Ion transport domain-containing protein</fullName>
    </recommendedName>
</protein>
<dbReference type="RefSeq" id="WP_284389374.1">
    <property type="nucleotide sequence ID" value="NZ_BSNK01000001.1"/>
</dbReference>
<evidence type="ECO:0000313" key="14">
    <source>
        <dbReference type="Proteomes" id="UP001161391"/>
    </source>
</evidence>
<evidence type="ECO:0000256" key="8">
    <source>
        <dbReference type="ARBA" id="ARBA00023065"/>
    </source>
</evidence>
<evidence type="ECO:0000256" key="5">
    <source>
        <dbReference type="ARBA" id="ARBA00022826"/>
    </source>
</evidence>
<dbReference type="SUPFAM" id="SSF81324">
    <property type="entry name" value="Voltage-gated potassium channels"/>
    <property type="match status" value="1"/>
</dbReference>
<name>A0ABQ5VBG0_9PROT</name>
<evidence type="ECO:0000313" key="13">
    <source>
        <dbReference type="EMBL" id="GLQ23707.1"/>
    </source>
</evidence>
<dbReference type="EMBL" id="BSNK01000001">
    <property type="protein sequence ID" value="GLQ23707.1"/>
    <property type="molecule type" value="Genomic_DNA"/>
</dbReference>
<keyword evidence="7 11" id="KW-1133">Transmembrane helix</keyword>
<sequence>MKARIAYWLNESGRGAVFIAVIILISIGLIIAKTEFTDSDALRVAIDVVGVVFVIEYLLRLWVADLTFPDADRPRLKYAFSFNGIVDLLAALPIFIGALTQNVSAIRALRLLRLAQLLKLKFVRDATRDVVRAFRDSWEELAFTTLISVAFILMGATGMYLVERDVQPEAFGSIPRAMWWAVATLTTVGYGDVYPITAAGKVVASLLAIVGIAAVALPAGILASAFNRGRQKR</sequence>
<feature type="transmembrane region" description="Helical" evidence="11">
    <location>
        <begin position="78"/>
        <end position="100"/>
    </location>
</feature>